<dbReference type="EMBL" id="QKXC01000039">
    <property type="protein sequence ID" value="RBR25425.1"/>
    <property type="molecule type" value="Genomic_DNA"/>
</dbReference>
<keyword evidence="2" id="KW-1185">Reference proteome</keyword>
<evidence type="ECO:0000313" key="2">
    <source>
        <dbReference type="Proteomes" id="UP000253153"/>
    </source>
</evidence>
<sequence>MNDKDAKQEPPAWLSYIENCIEEEADVYESNAPYYEVIRDLLLDSSEQDEAIEQAVKRCCDQYTGEVDERNARIDEDDPEPPQREDYNFNLLLGTMTALVFEMMGELPYLDPKTDTLSKFLVGLANYAEDKPRKGKSGDLISAVRETWHASHADNLPVDADGSSAEEVIHRWLNVASLIAQLFKADLLEEFGPRWIANDFGSALQERRDGDITKHPVKQAEALAIVNYILISGERFAEAAKAGKVEMTAEKWRLWAEEMKKVADLVDESVRWDFQERARKASDMMVELYPEAFEQKD</sequence>
<dbReference type="OrthoDB" id="5075004at2759"/>
<evidence type="ECO:0000313" key="1">
    <source>
        <dbReference type="EMBL" id="RBR25425.1"/>
    </source>
</evidence>
<dbReference type="InterPro" id="IPR022085">
    <property type="entry name" value="OpdG"/>
</dbReference>
<dbReference type="RefSeq" id="XP_031020016.1">
    <property type="nucleotide sequence ID" value="XM_031156012.1"/>
</dbReference>
<name>A0A366S9X4_9HYPO</name>
<proteinExistence type="predicted"/>
<dbReference type="AlphaFoldDB" id="A0A366S9X4"/>
<dbReference type="Proteomes" id="UP000253153">
    <property type="component" value="Unassembled WGS sequence"/>
</dbReference>
<comment type="caution">
    <text evidence="1">The sequence shown here is derived from an EMBL/GenBank/DDBJ whole genome shotgun (WGS) entry which is preliminary data.</text>
</comment>
<dbReference type="Pfam" id="PF12311">
    <property type="entry name" value="DUF3632"/>
    <property type="match status" value="1"/>
</dbReference>
<protein>
    <submittedName>
        <fullName evidence="1">Uncharacterized protein</fullName>
    </submittedName>
</protein>
<accession>A0A366S9X4</accession>
<reference evidence="1 2" key="1">
    <citation type="submission" date="2018-06" db="EMBL/GenBank/DDBJ databases">
        <title>Fusarium incarnatum-equiseti species complex species 28.</title>
        <authorList>
            <person name="Gardiner D.M."/>
        </authorList>
    </citation>
    <scope>NUCLEOTIDE SEQUENCE [LARGE SCALE GENOMIC DNA]</scope>
    <source>
        <strain evidence="1 2">FIESC_28</strain>
    </source>
</reference>
<gene>
    <name evidence="1" type="ORF">FIESC28_01862</name>
</gene>
<dbReference type="GeneID" id="41991308"/>
<organism evidence="1 2">
    <name type="scientific">Fusarium coffeatum</name>
    <dbReference type="NCBI Taxonomy" id="231269"/>
    <lineage>
        <taxon>Eukaryota</taxon>
        <taxon>Fungi</taxon>
        <taxon>Dikarya</taxon>
        <taxon>Ascomycota</taxon>
        <taxon>Pezizomycotina</taxon>
        <taxon>Sordariomycetes</taxon>
        <taxon>Hypocreomycetidae</taxon>
        <taxon>Hypocreales</taxon>
        <taxon>Nectriaceae</taxon>
        <taxon>Fusarium</taxon>
        <taxon>Fusarium incarnatum-equiseti species complex</taxon>
    </lineage>
</organism>